<gene>
    <name evidence="2" type="ORF">GCM10017586_14340</name>
</gene>
<organism evidence="2 3">
    <name type="scientific">Microbacterium imperiale</name>
    <dbReference type="NCBI Taxonomy" id="33884"/>
    <lineage>
        <taxon>Bacteria</taxon>
        <taxon>Bacillati</taxon>
        <taxon>Actinomycetota</taxon>
        <taxon>Actinomycetes</taxon>
        <taxon>Micrococcales</taxon>
        <taxon>Microbacteriaceae</taxon>
        <taxon>Microbacterium</taxon>
    </lineage>
</organism>
<evidence type="ECO:0000313" key="3">
    <source>
        <dbReference type="Proteomes" id="UP001142317"/>
    </source>
</evidence>
<comment type="caution">
    <text evidence="2">The sequence shown here is derived from an EMBL/GenBank/DDBJ whole genome shotgun (WGS) entry which is preliminary data.</text>
</comment>
<dbReference type="EMBL" id="BSEO01000005">
    <property type="protein sequence ID" value="GLJ79752.1"/>
    <property type="molecule type" value="Genomic_DNA"/>
</dbReference>
<accession>A0A9W6HH74</accession>
<reference evidence="2" key="2">
    <citation type="submission" date="2023-01" db="EMBL/GenBank/DDBJ databases">
        <authorList>
            <person name="Sun Q."/>
            <person name="Evtushenko L."/>
        </authorList>
    </citation>
    <scope>NUCLEOTIDE SEQUENCE</scope>
    <source>
        <strain evidence="2">VKM Ac-1447</strain>
    </source>
</reference>
<name>A0A9W6HH74_9MICO</name>
<evidence type="ECO:0000259" key="1">
    <source>
        <dbReference type="Pfam" id="PF12728"/>
    </source>
</evidence>
<dbReference type="Pfam" id="PF12728">
    <property type="entry name" value="HTH_17"/>
    <property type="match status" value="1"/>
</dbReference>
<sequence length="135" mass="15453">MPRDCESHISRQRDNWLIRFRYSNTSTHWDTPGGFFRARLLAHVPATYNTHPSPVPAWPGVLCFPDKEINVQIPEGWISIEQAAALLGVSANTVRRRIRDRLIVGRRFGPKLLRVDQSKLLASLTPYPRNPRSTP</sequence>
<protein>
    <recommendedName>
        <fullName evidence="1">Helix-turn-helix domain-containing protein</fullName>
    </recommendedName>
</protein>
<dbReference type="AlphaFoldDB" id="A0A9W6HH74"/>
<reference evidence="2" key="1">
    <citation type="journal article" date="2014" name="Int. J. Syst. Evol. Microbiol.">
        <title>Complete genome sequence of Corynebacterium casei LMG S-19264T (=DSM 44701T), isolated from a smear-ripened cheese.</title>
        <authorList>
            <consortium name="US DOE Joint Genome Institute (JGI-PGF)"/>
            <person name="Walter F."/>
            <person name="Albersmeier A."/>
            <person name="Kalinowski J."/>
            <person name="Ruckert C."/>
        </authorList>
    </citation>
    <scope>NUCLEOTIDE SEQUENCE</scope>
    <source>
        <strain evidence="2">VKM Ac-1447</strain>
    </source>
</reference>
<dbReference type="RefSeq" id="WP_372445476.1">
    <property type="nucleotide sequence ID" value="NZ_JAGIOK010000001.1"/>
</dbReference>
<evidence type="ECO:0000313" key="2">
    <source>
        <dbReference type="EMBL" id="GLJ79752.1"/>
    </source>
</evidence>
<keyword evidence="3" id="KW-1185">Reference proteome</keyword>
<proteinExistence type="predicted"/>
<dbReference type="InterPro" id="IPR041657">
    <property type="entry name" value="HTH_17"/>
</dbReference>
<feature type="domain" description="Helix-turn-helix" evidence="1">
    <location>
        <begin position="77"/>
        <end position="122"/>
    </location>
</feature>
<dbReference type="Proteomes" id="UP001142317">
    <property type="component" value="Unassembled WGS sequence"/>
</dbReference>